<dbReference type="Proteomes" id="UP000790377">
    <property type="component" value="Unassembled WGS sequence"/>
</dbReference>
<dbReference type="EMBL" id="MU267661">
    <property type="protein sequence ID" value="KAH7912028.1"/>
    <property type="molecule type" value="Genomic_DNA"/>
</dbReference>
<gene>
    <name evidence="1" type="ORF">BJ138DRAFT_1005295</name>
</gene>
<evidence type="ECO:0000313" key="1">
    <source>
        <dbReference type="EMBL" id="KAH7912028.1"/>
    </source>
</evidence>
<accession>A0ACB8AH32</accession>
<name>A0ACB8AH32_9AGAM</name>
<protein>
    <submittedName>
        <fullName evidence="1">Uncharacterized protein</fullName>
    </submittedName>
</protein>
<evidence type="ECO:0000313" key="2">
    <source>
        <dbReference type="Proteomes" id="UP000790377"/>
    </source>
</evidence>
<keyword evidence="2" id="KW-1185">Reference proteome</keyword>
<sequence>MYTLADLVQRRTVLQESIISWTNGATQLQTTRTSTPSPTWLAQYEQTQFEIKRRQELMVKLNNAITQMSAQAHPETRVQVPPPLDKPRFDAAYGNYCRGKGIEINTKIIMPDIRIPVLELYQLHVAVMREGSFAKVVNAADSWHIVGGKLGFAQNAPVVPTEPLRSTPEIATHLQRVYKDRLEHFDYLYISSVIGAVRKRAAEQNKQNTQIPALAPV</sequence>
<comment type="caution">
    <text evidence="1">The sequence shown here is derived from an EMBL/GenBank/DDBJ whole genome shotgun (WGS) entry which is preliminary data.</text>
</comment>
<proteinExistence type="predicted"/>
<organism evidence="1 2">
    <name type="scientific">Hygrophoropsis aurantiaca</name>
    <dbReference type="NCBI Taxonomy" id="72124"/>
    <lineage>
        <taxon>Eukaryota</taxon>
        <taxon>Fungi</taxon>
        <taxon>Dikarya</taxon>
        <taxon>Basidiomycota</taxon>
        <taxon>Agaricomycotina</taxon>
        <taxon>Agaricomycetes</taxon>
        <taxon>Agaricomycetidae</taxon>
        <taxon>Boletales</taxon>
        <taxon>Coniophorineae</taxon>
        <taxon>Hygrophoropsidaceae</taxon>
        <taxon>Hygrophoropsis</taxon>
    </lineage>
</organism>
<reference evidence="1" key="1">
    <citation type="journal article" date="2021" name="New Phytol.">
        <title>Evolutionary innovations through gain and loss of genes in the ectomycorrhizal Boletales.</title>
        <authorList>
            <person name="Wu G."/>
            <person name="Miyauchi S."/>
            <person name="Morin E."/>
            <person name="Kuo A."/>
            <person name="Drula E."/>
            <person name="Varga T."/>
            <person name="Kohler A."/>
            <person name="Feng B."/>
            <person name="Cao Y."/>
            <person name="Lipzen A."/>
            <person name="Daum C."/>
            <person name="Hundley H."/>
            <person name="Pangilinan J."/>
            <person name="Johnson J."/>
            <person name="Barry K."/>
            <person name="LaButti K."/>
            <person name="Ng V."/>
            <person name="Ahrendt S."/>
            <person name="Min B."/>
            <person name="Choi I.G."/>
            <person name="Park H."/>
            <person name="Plett J.M."/>
            <person name="Magnuson J."/>
            <person name="Spatafora J.W."/>
            <person name="Nagy L.G."/>
            <person name="Henrissat B."/>
            <person name="Grigoriev I.V."/>
            <person name="Yang Z.L."/>
            <person name="Xu J."/>
            <person name="Martin F.M."/>
        </authorList>
    </citation>
    <scope>NUCLEOTIDE SEQUENCE</scope>
    <source>
        <strain evidence="1">ATCC 28755</strain>
    </source>
</reference>